<name>A0ACC1AVF9_9ROSI</name>
<dbReference type="Proteomes" id="UP001164250">
    <property type="component" value="Chromosome 8"/>
</dbReference>
<gene>
    <name evidence="1" type="ORF">Patl1_14403</name>
</gene>
<proteinExistence type="predicted"/>
<accession>A0ACC1AVF9</accession>
<dbReference type="EMBL" id="CM047904">
    <property type="protein sequence ID" value="KAJ0090640.1"/>
    <property type="molecule type" value="Genomic_DNA"/>
</dbReference>
<evidence type="ECO:0000313" key="2">
    <source>
        <dbReference type="Proteomes" id="UP001164250"/>
    </source>
</evidence>
<keyword evidence="2" id="KW-1185">Reference proteome</keyword>
<comment type="caution">
    <text evidence="1">The sequence shown here is derived from an EMBL/GenBank/DDBJ whole genome shotgun (WGS) entry which is preliminary data.</text>
</comment>
<evidence type="ECO:0000313" key="1">
    <source>
        <dbReference type="EMBL" id="KAJ0090640.1"/>
    </source>
</evidence>
<reference evidence="2" key="1">
    <citation type="journal article" date="2023" name="G3 (Bethesda)">
        <title>Genome assembly and association tests identify interacting loci associated with vigor, precocity, and sex in interspecific pistachio rootstocks.</title>
        <authorList>
            <person name="Palmer W."/>
            <person name="Jacygrad E."/>
            <person name="Sagayaradj S."/>
            <person name="Cavanaugh K."/>
            <person name="Han R."/>
            <person name="Bertier L."/>
            <person name="Beede B."/>
            <person name="Kafkas S."/>
            <person name="Golino D."/>
            <person name="Preece J."/>
            <person name="Michelmore R."/>
        </authorList>
    </citation>
    <scope>NUCLEOTIDE SEQUENCE [LARGE SCALE GENOMIC DNA]</scope>
</reference>
<organism evidence="1 2">
    <name type="scientific">Pistacia atlantica</name>
    <dbReference type="NCBI Taxonomy" id="434234"/>
    <lineage>
        <taxon>Eukaryota</taxon>
        <taxon>Viridiplantae</taxon>
        <taxon>Streptophyta</taxon>
        <taxon>Embryophyta</taxon>
        <taxon>Tracheophyta</taxon>
        <taxon>Spermatophyta</taxon>
        <taxon>Magnoliopsida</taxon>
        <taxon>eudicotyledons</taxon>
        <taxon>Gunneridae</taxon>
        <taxon>Pentapetalae</taxon>
        <taxon>rosids</taxon>
        <taxon>malvids</taxon>
        <taxon>Sapindales</taxon>
        <taxon>Anacardiaceae</taxon>
        <taxon>Pistacia</taxon>
    </lineage>
</organism>
<sequence length="317" mass="35475">MASHFLLGFVDILREALKIFHKNGKLMASFTLLTLSVHSLLFLFDIFSMKPLLSKWITDQSLVLFARPNTPKYANLLVAAHKDIRILVGTEWIFLVISSFISFFFSSATILASATTHSGKNFSLKDLFSTAASSFKRPFLTLLYLTLFGVGYIFLALVLLPLPLAMSFQSPFALKVFLILLSVSAAALYDYLAVVWTLALAVSVLEESYGIEALGKAAKIVKGMEMHGFLVNLVMTILSFIILLGFKFLKFKDFAAVEVIIGLLILNSLWLVKMFGLMAYTVLYYQCKKTHGEEVELQGDLEYSKIPNFQFIPESIP</sequence>
<protein>
    <submittedName>
        <fullName evidence="1">Uncharacterized protein</fullName>
    </submittedName>
</protein>